<keyword evidence="5" id="KW-1185">Reference proteome</keyword>
<gene>
    <name evidence="3" type="ORF">OG727_16415</name>
    <name evidence="2" type="ORF">Scani_17270</name>
</gene>
<reference evidence="2 4" key="1">
    <citation type="submission" date="2019-12" db="EMBL/GenBank/DDBJ databases">
        <title>Whole genome shotgun sequence of Streptomyces caniferus NBRC 15389.</title>
        <authorList>
            <person name="Ichikawa N."/>
            <person name="Kimura A."/>
            <person name="Kitahashi Y."/>
            <person name="Komaki H."/>
            <person name="Tamura T."/>
        </authorList>
    </citation>
    <scope>NUCLEOTIDE SEQUENCE [LARGE SCALE GENOMIC DNA]</scope>
    <source>
        <strain evidence="2 4">NBRC 15389</strain>
    </source>
</reference>
<keyword evidence="1" id="KW-0732">Signal</keyword>
<dbReference type="RefSeq" id="WP_159471478.1">
    <property type="nucleotide sequence ID" value="NZ_BAAATH010000001.1"/>
</dbReference>
<proteinExistence type="predicted"/>
<dbReference type="EMBL" id="CP108473">
    <property type="protein sequence ID" value="WUS23727.1"/>
    <property type="molecule type" value="Genomic_DNA"/>
</dbReference>
<evidence type="ECO:0000313" key="3">
    <source>
        <dbReference type="EMBL" id="WUS23727.1"/>
    </source>
</evidence>
<feature type="chain" id="PRO_5024851485" description="Secreted protein" evidence="1">
    <location>
        <begin position="28"/>
        <end position="132"/>
    </location>
</feature>
<organism evidence="2 4">
    <name type="scientific">Streptomyces caniferus</name>
    <dbReference type="NCBI Taxonomy" id="285557"/>
    <lineage>
        <taxon>Bacteria</taxon>
        <taxon>Bacillati</taxon>
        <taxon>Actinomycetota</taxon>
        <taxon>Actinomycetes</taxon>
        <taxon>Kitasatosporales</taxon>
        <taxon>Streptomycetaceae</taxon>
        <taxon>Streptomyces</taxon>
    </lineage>
</organism>
<dbReference type="AlphaFoldDB" id="A0A640S2U4"/>
<dbReference type="OrthoDB" id="5023295at2"/>
<protein>
    <recommendedName>
        <fullName evidence="6">Secreted protein</fullName>
    </recommendedName>
</protein>
<reference evidence="3" key="2">
    <citation type="submission" date="2022-10" db="EMBL/GenBank/DDBJ databases">
        <title>The complete genomes of actinobacterial strains from the NBC collection.</title>
        <authorList>
            <person name="Joergensen T.S."/>
            <person name="Alvarez Arevalo M."/>
            <person name="Sterndorff E.B."/>
            <person name="Faurdal D."/>
            <person name="Vuksanovic O."/>
            <person name="Mourched A.-S."/>
            <person name="Charusanti P."/>
            <person name="Shaw S."/>
            <person name="Blin K."/>
            <person name="Weber T."/>
        </authorList>
    </citation>
    <scope>NUCLEOTIDE SEQUENCE</scope>
    <source>
        <strain evidence="3">NBC_01256</strain>
    </source>
</reference>
<sequence length="132" mass="14207">MHANRRISGAIAGSLFLGLIGAVPAHAEGSRSTYISDWHVNNESKRWTDANRDSVSTSVQFSGCSTDTADGLNTAALTLYKDVFGPDENHGTRNNHCNTSSWGDKSAGDYYFTLVGISPGATLHVKKVAIRY</sequence>
<dbReference type="Proteomes" id="UP001432292">
    <property type="component" value="Chromosome"/>
</dbReference>
<evidence type="ECO:0000313" key="5">
    <source>
        <dbReference type="Proteomes" id="UP001432292"/>
    </source>
</evidence>
<evidence type="ECO:0000313" key="2">
    <source>
        <dbReference type="EMBL" id="GFE05459.1"/>
    </source>
</evidence>
<evidence type="ECO:0008006" key="6">
    <source>
        <dbReference type="Google" id="ProtNLM"/>
    </source>
</evidence>
<evidence type="ECO:0000256" key="1">
    <source>
        <dbReference type="SAM" id="SignalP"/>
    </source>
</evidence>
<dbReference type="GeneID" id="96637397"/>
<accession>A0A640S2U4</accession>
<dbReference type="EMBL" id="BLIN01000002">
    <property type="protein sequence ID" value="GFE05459.1"/>
    <property type="molecule type" value="Genomic_DNA"/>
</dbReference>
<dbReference type="Proteomes" id="UP000435837">
    <property type="component" value="Unassembled WGS sequence"/>
</dbReference>
<feature type="signal peptide" evidence="1">
    <location>
        <begin position="1"/>
        <end position="27"/>
    </location>
</feature>
<name>A0A640S2U4_9ACTN</name>
<evidence type="ECO:0000313" key="4">
    <source>
        <dbReference type="Proteomes" id="UP000435837"/>
    </source>
</evidence>